<feature type="transmembrane region" description="Helical" evidence="14">
    <location>
        <begin position="6"/>
        <end position="27"/>
    </location>
</feature>
<evidence type="ECO:0000256" key="13">
    <source>
        <dbReference type="RuleBase" id="RU000461"/>
    </source>
</evidence>
<organism evidence="15">
    <name type="scientific">Blastobotrys adeninivorans</name>
    <name type="common">Yeast</name>
    <name type="synonym">Arxula adeninivorans</name>
    <dbReference type="NCBI Taxonomy" id="409370"/>
    <lineage>
        <taxon>Eukaryota</taxon>
        <taxon>Fungi</taxon>
        <taxon>Dikarya</taxon>
        <taxon>Ascomycota</taxon>
        <taxon>Saccharomycotina</taxon>
        <taxon>Dipodascomycetes</taxon>
        <taxon>Dipodascales</taxon>
        <taxon>Trichomonascaceae</taxon>
        <taxon>Blastobotrys</taxon>
    </lineage>
</organism>
<evidence type="ECO:0000256" key="7">
    <source>
        <dbReference type="ARBA" id="ARBA00022989"/>
    </source>
</evidence>
<dbReference type="PRINTS" id="PR01239">
    <property type="entry name" value="EP450IICYP52"/>
</dbReference>
<evidence type="ECO:0000256" key="3">
    <source>
        <dbReference type="ARBA" id="ARBA00010617"/>
    </source>
</evidence>
<feature type="binding site" description="axial binding residue" evidence="12">
    <location>
        <position position="471"/>
    </location>
    <ligand>
        <name>heme</name>
        <dbReference type="ChEBI" id="CHEBI:30413"/>
    </ligand>
    <ligandPart>
        <name>Fe</name>
        <dbReference type="ChEBI" id="CHEBI:18248"/>
    </ligandPart>
</feature>
<comment type="similarity">
    <text evidence="3 13">Belongs to the cytochrome P450 family.</text>
</comment>
<keyword evidence="11 14" id="KW-0472">Membrane</keyword>
<dbReference type="GO" id="GO:0020037">
    <property type="term" value="F:heme binding"/>
    <property type="evidence" value="ECO:0007669"/>
    <property type="project" value="InterPro"/>
</dbReference>
<sequence>MLETVTLHHILLASAFVAVAFLIHEWYIEFDYKRTSKAKGCAPPPYFPSKFFGASRIWNFYQRFRVGELNEFCREQFDEFKVRTIRVQTLSRCLTATIDPENVKAILATQFKDFDLGRRYNQFQPMMGDGIFTLSGPGWQHSRALLRPQFTTEEISRLHDIEVQCQVLIDVIKEKSAGRYLKGQSGDGTFDLQELFFKLTLDTATEFLFGESTECLSQGKRLSSARYKEAEKFAEQFNLGQTWLLRRAMAQGLYKLLTPSSYLRAAEVCQKFVDYYVDQALKNADTSDEKAEEQGGKRYYFLRELTKETRDPVLMRDQAINILLAGRDTTAGLLSFTFALMIRNKHVWHKLREAVLADFGTGTENITFHTLKRCEYLKWVMNEVLRLYPSVPVNFRTATRDTTLPRGGGPDESQPVYIKKGTDVFYATFCLHRDKGLWGEDAAEFRPERWADSKAGSAWKYIPFNGGPRICLGQQFALTEAGYVIVRLAQSFKDVTSTPEQLREPIRQQSTLTSAVWNGVNVWFEPA</sequence>
<evidence type="ECO:0000256" key="2">
    <source>
        <dbReference type="ARBA" id="ARBA00004370"/>
    </source>
</evidence>
<evidence type="ECO:0000256" key="14">
    <source>
        <dbReference type="SAM" id="Phobius"/>
    </source>
</evidence>
<dbReference type="GO" id="GO:0016712">
    <property type="term" value="F:oxidoreductase activity, acting on paired donors, with incorporation or reduction of molecular oxygen, reduced flavin or flavoprotein as one donor, and incorporation of one atom of oxygen"/>
    <property type="evidence" value="ECO:0007669"/>
    <property type="project" value="InterPro"/>
</dbReference>
<dbReference type="PANTHER" id="PTHR24287:SF1">
    <property type="entry name" value="P450, PUTATIVE (EUROFUNG)-RELATED"/>
    <property type="match status" value="1"/>
</dbReference>
<evidence type="ECO:0000256" key="10">
    <source>
        <dbReference type="ARBA" id="ARBA00023033"/>
    </source>
</evidence>
<dbReference type="PROSITE" id="PS00086">
    <property type="entry name" value="CYTOCHROME_P450"/>
    <property type="match status" value="1"/>
</dbReference>
<evidence type="ECO:0000256" key="1">
    <source>
        <dbReference type="ARBA" id="ARBA00001971"/>
    </source>
</evidence>
<name>A0A060TJ39_BLAAD</name>
<keyword evidence="7 14" id="KW-1133">Transmembrane helix</keyword>
<reference evidence="15" key="1">
    <citation type="submission" date="2014-02" db="EMBL/GenBank/DDBJ databases">
        <authorList>
            <person name="Genoscope - CEA"/>
        </authorList>
    </citation>
    <scope>NUCLEOTIDE SEQUENCE</scope>
    <source>
        <strain evidence="15">LS3</strain>
    </source>
</reference>
<keyword evidence="10 13" id="KW-0503">Monooxygenase</keyword>
<dbReference type="PRINTS" id="PR00464">
    <property type="entry name" value="EP450II"/>
</dbReference>
<dbReference type="PANTHER" id="PTHR24287">
    <property type="entry name" value="P450, PUTATIVE (EUROFUNG)-RELATED"/>
    <property type="match status" value="1"/>
</dbReference>
<dbReference type="SUPFAM" id="SSF48264">
    <property type="entry name" value="Cytochrome P450"/>
    <property type="match status" value="1"/>
</dbReference>
<comment type="cofactor">
    <cofactor evidence="1 12">
        <name>heme</name>
        <dbReference type="ChEBI" id="CHEBI:30413"/>
    </cofactor>
</comment>
<evidence type="ECO:0000256" key="6">
    <source>
        <dbReference type="ARBA" id="ARBA00022723"/>
    </source>
</evidence>
<dbReference type="PhylomeDB" id="A0A060TJ39"/>
<evidence type="ECO:0000256" key="5">
    <source>
        <dbReference type="ARBA" id="ARBA00022692"/>
    </source>
</evidence>
<evidence type="ECO:0000313" key="15">
    <source>
        <dbReference type="EMBL" id="CDP38837.1"/>
    </source>
</evidence>
<dbReference type="InterPro" id="IPR001128">
    <property type="entry name" value="Cyt_P450"/>
</dbReference>
<evidence type="ECO:0000256" key="8">
    <source>
        <dbReference type="ARBA" id="ARBA00023002"/>
    </source>
</evidence>
<comment type="subcellular location">
    <subcellularLocation>
        <location evidence="2">Membrane</location>
    </subcellularLocation>
</comment>
<accession>A0A060TJ39</accession>
<keyword evidence="9 12" id="KW-0408">Iron</keyword>
<keyword evidence="5 14" id="KW-0812">Transmembrane</keyword>
<dbReference type="AlphaFoldDB" id="A0A060TJ39"/>
<evidence type="ECO:0000256" key="9">
    <source>
        <dbReference type="ARBA" id="ARBA00023004"/>
    </source>
</evidence>
<dbReference type="EMBL" id="HG937694">
    <property type="protein sequence ID" value="CDP38837.1"/>
    <property type="molecule type" value="Genomic_DNA"/>
</dbReference>
<evidence type="ECO:0000256" key="11">
    <source>
        <dbReference type="ARBA" id="ARBA00023136"/>
    </source>
</evidence>
<dbReference type="InterPro" id="IPR017972">
    <property type="entry name" value="Cyt_P450_CS"/>
</dbReference>
<keyword evidence="8 13" id="KW-0560">Oxidoreductase</keyword>
<dbReference type="InterPro" id="IPR047146">
    <property type="entry name" value="Cyt_P450_E_CYP52_fungi"/>
</dbReference>
<keyword evidence="4 12" id="KW-0349">Heme</keyword>
<gene>
    <name evidence="15" type="ORF">GNLVRS02_ARAD1D43780g</name>
</gene>
<dbReference type="InterPro" id="IPR002402">
    <property type="entry name" value="Cyt_P450_E_grp-II"/>
</dbReference>
<dbReference type="CDD" id="cd11063">
    <property type="entry name" value="CYP52"/>
    <property type="match status" value="1"/>
</dbReference>
<dbReference type="GO" id="GO:0016020">
    <property type="term" value="C:membrane"/>
    <property type="evidence" value="ECO:0007669"/>
    <property type="project" value="UniProtKB-SubCell"/>
</dbReference>
<dbReference type="InterPro" id="IPR036396">
    <property type="entry name" value="Cyt_P450_sf"/>
</dbReference>
<dbReference type="Pfam" id="PF00067">
    <property type="entry name" value="p450"/>
    <property type="match status" value="1"/>
</dbReference>
<protein>
    <submittedName>
        <fullName evidence="15">ARAD1D43780p</fullName>
    </submittedName>
</protein>
<keyword evidence="6 12" id="KW-0479">Metal-binding</keyword>
<dbReference type="Gene3D" id="1.10.630.10">
    <property type="entry name" value="Cytochrome P450"/>
    <property type="match status" value="1"/>
</dbReference>
<dbReference type="GO" id="GO:0005506">
    <property type="term" value="F:iron ion binding"/>
    <property type="evidence" value="ECO:0007669"/>
    <property type="project" value="InterPro"/>
</dbReference>
<dbReference type="InterPro" id="IPR002974">
    <property type="entry name" value="Cyt_P450_E_CYP52_ascomycetes"/>
</dbReference>
<proteinExistence type="inferred from homology"/>
<evidence type="ECO:0000256" key="12">
    <source>
        <dbReference type="PIRSR" id="PIRSR602402-1"/>
    </source>
</evidence>
<evidence type="ECO:0000256" key="4">
    <source>
        <dbReference type="ARBA" id="ARBA00022617"/>
    </source>
</evidence>
<reference evidence="15" key="2">
    <citation type="submission" date="2014-06" db="EMBL/GenBank/DDBJ databases">
        <title>The complete genome of Blastobotrys (Arxula) adeninivorans LS3 - a yeast of biotechnological interest.</title>
        <authorList>
            <person name="Kunze G."/>
            <person name="Gaillardin C."/>
            <person name="Czernicka M."/>
            <person name="Durrens P."/>
            <person name="Martin T."/>
            <person name="Boer E."/>
            <person name="Gabaldon T."/>
            <person name="Cruz J."/>
            <person name="Talla E."/>
            <person name="Marck C."/>
            <person name="Goffeau A."/>
            <person name="Barbe V."/>
            <person name="Baret P."/>
            <person name="Baronian K."/>
            <person name="Beier S."/>
            <person name="Bleykasten C."/>
            <person name="Bode R."/>
            <person name="Casaregola S."/>
            <person name="Despons L."/>
            <person name="Fairhead C."/>
            <person name="Giersberg M."/>
            <person name="Gierski P."/>
            <person name="Hahnel U."/>
            <person name="Hartmann A."/>
            <person name="Jankowska D."/>
            <person name="Jubin C."/>
            <person name="Jung P."/>
            <person name="Lafontaine I."/>
            <person name="Leh-Louis V."/>
            <person name="Lemaire M."/>
            <person name="Marcet-Houben M."/>
            <person name="Mascher M."/>
            <person name="Morel G."/>
            <person name="Richard G.-F."/>
            <person name="Riechen J."/>
            <person name="Sacerdot C."/>
            <person name="Sarkar A."/>
            <person name="Savel G."/>
            <person name="Schacherer J."/>
            <person name="Sherman D."/>
            <person name="Straub M.-L."/>
            <person name="Stein N."/>
            <person name="Thierry A."/>
            <person name="Trautwein-Schult A."/>
            <person name="Westhof E."/>
            <person name="Worch S."/>
            <person name="Dujon B."/>
            <person name="Souciet J.-L."/>
            <person name="Wincker P."/>
            <person name="Scholz U."/>
            <person name="Neuveglise N."/>
        </authorList>
    </citation>
    <scope>NUCLEOTIDE SEQUENCE</scope>
    <source>
        <strain evidence="15">LS3</strain>
    </source>
</reference>
<dbReference type="PRINTS" id="PR00385">
    <property type="entry name" value="P450"/>
</dbReference>